<proteinExistence type="predicted"/>
<sequence length="158" mass="17818">FYSAPWLTPLEQCYLWHTGYRPTISFNVLESLPPAGITEEQRRKIEALRERTRMDEAKVDTEMERHQVEVASRRVVDVVATERKALRSQDPTAMAEAAAMVRATVNGMVAGVEKVMRSADCARLRCLKGILDVLNPDQRLRFLTSMSAALIQLRASGK</sequence>
<reference evidence="2 3" key="1">
    <citation type="journal article" date="2013" name="BMC Genomics">
        <title>The miniature genome of a carnivorous plant Genlisea aurea contains a low number of genes and short non-coding sequences.</title>
        <authorList>
            <person name="Leushkin E.V."/>
            <person name="Sutormin R.A."/>
            <person name="Nabieva E.R."/>
            <person name="Penin A.A."/>
            <person name="Kondrashov A.S."/>
            <person name="Logacheva M.D."/>
        </authorList>
    </citation>
    <scope>NUCLEOTIDE SEQUENCE [LARGE SCALE GENOMIC DNA]</scope>
</reference>
<evidence type="ECO:0000313" key="3">
    <source>
        <dbReference type="Proteomes" id="UP000015453"/>
    </source>
</evidence>
<feature type="non-terminal residue" evidence="2">
    <location>
        <position position="1"/>
    </location>
</feature>
<organism evidence="2 3">
    <name type="scientific">Genlisea aurea</name>
    <dbReference type="NCBI Taxonomy" id="192259"/>
    <lineage>
        <taxon>Eukaryota</taxon>
        <taxon>Viridiplantae</taxon>
        <taxon>Streptophyta</taxon>
        <taxon>Embryophyta</taxon>
        <taxon>Tracheophyta</taxon>
        <taxon>Spermatophyta</taxon>
        <taxon>Magnoliopsida</taxon>
        <taxon>eudicotyledons</taxon>
        <taxon>Gunneridae</taxon>
        <taxon>Pentapetalae</taxon>
        <taxon>asterids</taxon>
        <taxon>lamiids</taxon>
        <taxon>Lamiales</taxon>
        <taxon>Lentibulariaceae</taxon>
        <taxon>Genlisea</taxon>
    </lineage>
</organism>
<dbReference type="Pfam" id="PF14144">
    <property type="entry name" value="DOG1"/>
    <property type="match status" value="1"/>
</dbReference>
<dbReference type="InterPro" id="IPR025422">
    <property type="entry name" value="TGA_domain"/>
</dbReference>
<dbReference type="Proteomes" id="UP000015453">
    <property type="component" value="Unassembled WGS sequence"/>
</dbReference>
<name>S8CYJ5_9LAMI</name>
<evidence type="ECO:0000259" key="1">
    <source>
        <dbReference type="PROSITE" id="PS51806"/>
    </source>
</evidence>
<dbReference type="EMBL" id="AUSU01000987">
    <property type="protein sequence ID" value="EPS72055.1"/>
    <property type="molecule type" value="Genomic_DNA"/>
</dbReference>
<dbReference type="Gene3D" id="1.20.120.1490">
    <property type="match status" value="1"/>
</dbReference>
<dbReference type="GO" id="GO:0043565">
    <property type="term" value="F:sequence-specific DNA binding"/>
    <property type="evidence" value="ECO:0007669"/>
    <property type="project" value="InterPro"/>
</dbReference>
<dbReference type="GO" id="GO:0006351">
    <property type="term" value="P:DNA-templated transcription"/>
    <property type="evidence" value="ECO:0007669"/>
    <property type="project" value="InterPro"/>
</dbReference>
<protein>
    <recommendedName>
        <fullName evidence="1">DOG1 domain-containing protein</fullName>
    </recommendedName>
</protein>
<dbReference type="InterPro" id="IPR051886">
    <property type="entry name" value="Seed_Dev/Stress_Resp_Reg"/>
</dbReference>
<dbReference type="PANTHER" id="PTHR46354">
    <property type="entry name" value="DOG1 DOMAIN-CONTAINING PROTEIN"/>
    <property type="match status" value="1"/>
</dbReference>
<dbReference type="AlphaFoldDB" id="S8CYJ5"/>
<evidence type="ECO:0000313" key="2">
    <source>
        <dbReference type="EMBL" id="EPS72055.1"/>
    </source>
</evidence>
<accession>S8CYJ5</accession>
<gene>
    <name evidence="2" type="ORF">M569_02704</name>
</gene>
<feature type="non-terminal residue" evidence="2">
    <location>
        <position position="158"/>
    </location>
</feature>
<feature type="domain" description="DOG1" evidence="1">
    <location>
        <begin position="1"/>
        <end position="158"/>
    </location>
</feature>
<dbReference type="PROSITE" id="PS51806">
    <property type="entry name" value="DOG1"/>
    <property type="match status" value="1"/>
</dbReference>
<comment type="caution">
    <text evidence="2">The sequence shown here is derived from an EMBL/GenBank/DDBJ whole genome shotgun (WGS) entry which is preliminary data.</text>
</comment>
<dbReference type="PANTHER" id="PTHR46354:SF2">
    <property type="entry name" value="PROTEIN DOG1-LIKE 4"/>
    <property type="match status" value="1"/>
</dbReference>
<keyword evidence="3" id="KW-1185">Reference proteome</keyword>
<dbReference type="OrthoDB" id="1895294at2759"/>